<reference evidence="1 2" key="1">
    <citation type="submission" date="2018-07" db="EMBL/GenBank/DDBJ databases">
        <title>Motiliproteus coralliicola sp. nov., a bacterium isolated from Coral.</title>
        <authorList>
            <person name="Wang G."/>
        </authorList>
    </citation>
    <scope>NUCLEOTIDE SEQUENCE [LARGE SCALE GENOMIC DNA]</scope>
    <source>
        <strain evidence="1 2">C34</strain>
    </source>
</reference>
<evidence type="ECO:0000313" key="2">
    <source>
        <dbReference type="Proteomes" id="UP000253769"/>
    </source>
</evidence>
<dbReference type="EMBL" id="QQOH01000002">
    <property type="protein sequence ID" value="RDE22676.1"/>
    <property type="molecule type" value="Genomic_DNA"/>
</dbReference>
<sequence>MESLITHLCRHCCSARIAFLVGTGCDCSTDKSDNWIKLGDQLLTDGSRASTRPCSATVEAIRLRRSWESGNKPYLVTNAGVIEWEEFKQWTSVPTLTQTETTKNP</sequence>
<proteinExistence type="predicted"/>
<keyword evidence="2" id="KW-1185">Reference proteome</keyword>
<organism evidence="1 2">
    <name type="scientific">Motiliproteus coralliicola</name>
    <dbReference type="NCBI Taxonomy" id="2283196"/>
    <lineage>
        <taxon>Bacteria</taxon>
        <taxon>Pseudomonadati</taxon>
        <taxon>Pseudomonadota</taxon>
        <taxon>Gammaproteobacteria</taxon>
        <taxon>Oceanospirillales</taxon>
        <taxon>Oceanospirillaceae</taxon>
        <taxon>Motiliproteus</taxon>
    </lineage>
</organism>
<dbReference type="Proteomes" id="UP000253769">
    <property type="component" value="Unassembled WGS sequence"/>
</dbReference>
<protein>
    <submittedName>
        <fullName evidence="1">Uncharacterized protein</fullName>
    </submittedName>
</protein>
<dbReference type="AlphaFoldDB" id="A0A369WQ33"/>
<accession>A0A369WQ33</accession>
<gene>
    <name evidence="1" type="ORF">DV711_08835</name>
</gene>
<evidence type="ECO:0000313" key="1">
    <source>
        <dbReference type="EMBL" id="RDE22676.1"/>
    </source>
</evidence>
<comment type="caution">
    <text evidence="1">The sequence shown here is derived from an EMBL/GenBank/DDBJ whole genome shotgun (WGS) entry which is preliminary data.</text>
</comment>
<name>A0A369WQ33_9GAMM</name>